<keyword evidence="2" id="KW-1185">Reference proteome</keyword>
<protein>
    <submittedName>
        <fullName evidence="1">Uncharacterized protein</fullName>
    </submittedName>
</protein>
<reference evidence="1 2" key="1">
    <citation type="submission" date="2018-08" db="EMBL/GenBank/DDBJ databases">
        <title>Aphanomyces genome sequencing and annotation.</title>
        <authorList>
            <person name="Minardi D."/>
            <person name="Oidtmann B."/>
            <person name="Van Der Giezen M."/>
            <person name="Studholme D.J."/>
        </authorList>
    </citation>
    <scope>NUCLEOTIDE SEQUENCE [LARGE SCALE GENOMIC DNA]</scope>
    <source>
        <strain evidence="1 2">NJM0002</strain>
    </source>
</reference>
<evidence type="ECO:0000313" key="2">
    <source>
        <dbReference type="Proteomes" id="UP000285060"/>
    </source>
</evidence>
<proteinExistence type="predicted"/>
<dbReference type="AlphaFoldDB" id="A0A3R6WEQ9"/>
<comment type="caution">
    <text evidence="1">The sequence shown here is derived from an EMBL/GenBank/DDBJ whole genome shotgun (WGS) entry which is preliminary data.</text>
</comment>
<evidence type="ECO:0000313" key="1">
    <source>
        <dbReference type="EMBL" id="RHY20678.1"/>
    </source>
</evidence>
<accession>A0A3R6WEQ9</accession>
<organism evidence="1 2">
    <name type="scientific">Aphanomyces invadans</name>
    <dbReference type="NCBI Taxonomy" id="157072"/>
    <lineage>
        <taxon>Eukaryota</taxon>
        <taxon>Sar</taxon>
        <taxon>Stramenopiles</taxon>
        <taxon>Oomycota</taxon>
        <taxon>Saprolegniomycetes</taxon>
        <taxon>Saprolegniales</taxon>
        <taxon>Verrucalvaceae</taxon>
        <taxon>Aphanomyces</taxon>
    </lineage>
</organism>
<gene>
    <name evidence="1" type="ORF">DYB32_009979</name>
</gene>
<dbReference type="Proteomes" id="UP000285060">
    <property type="component" value="Unassembled WGS sequence"/>
</dbReference>
<dbReference type="EMBL" id="QUSY01002576">
    <property type="protein sequence ID" value="RHY20678.1"/>
    <property type="molecule type" value="Genomic_DNA"/>
</dbReference>
<feature type="non-terminal residue" evidence="1">
    <location>
        <position position="1"/>
    </location>
</feature>
<name>A0A3R6WEQ9_9STRA</name>
<sequence length="94" mass="10461">KKCTTFSRPNSIDDVEDWAAHLGQHTSPTKLHSLTQTQPVLTGAVLNSAPSSDLAKELRASRAIVRYMACLIPSPLDDDTLRSYIIFRRGEEFC</sequence>